<reference evidence="1" key="1">
    <citation type="submission" date="2021-06" db="EMBL/GenBank/DDBJ databases">
        <authorList>
            <person name="Arsene-Ploetze F."/>
        </authorList>
    </citation>
    <scope>NUCLEOTIDE SEQUENCE</scope>
    <source>
        <strain evidence="1">SBRY1</strain>
    </source>
</reference>
<evidence type="ECO:0000313" key="2">
    <source>
        <dbReference type="Proteomes" id="UP001153328"/>
    </source>
</evidence>
<dbReference type="EMBL" id="CAJVAX010000017">
    <property type="protein sequence ID" value="CAG7642581.1"/>
    <property type="molecule type" value="Genomic_DNA"/>
</dbReference>
<dbReference type="SUPFAM" id="SSF69318">
    <property type="entry name" value="Integrin alpha N-terminal domain"/>
    <property type="match status" value="1"/>
</dbReference>
<gene>
    <name evidence="1" type="ORF">SBRY_30670</name>
</gene>
<protein>
    <submittedName>
        <fullName evidence="1">Repeat domain-containing protein</fullName>
    </submittedName>
</protein>
<dbReference type="Gene3D" id="2.115.10.10">
    <property type="entry name" value="Tachylectin 2"/>
    <property type="match status" value="1"/>
</dbReference>
<name>A0A9W4H1E1_9ACTN</name>
<comment type="caution">
    <text evidence="1">The sequence shown here is derived from an EMBL/GenBank/DDBJ whole genome shotgun (WGS) entry which is preliminary data.</text>
</comment>
<accession>A0A9W4H1E1</accession>
<proteinExistence type="predicted"/>
<dbReference type="AlphaFoldDB" id="A0A9W4H1E1"/>
<organism evidence="1 2">
    <name type="scientific">Actinacidiphila bryophytorum</name>
    <dbReference type="NCBI Taxonomy" id="1436133"/>
    <lineage>
        <taxon>Bacteria</taxon>
        <taxon>Bacillati</taxon>
        <taxon>Actinomycetota</taxon>
        <taxon>Actinomycetes</taxon>
        <taxon>Kitasatosporales</taxon>
        <taxon>Streptomycetaceae</taxon>
        <taxon>Actinacidiphila</taxon>
    </lineage>
</organism>
<keyword evidence="2" id="KW-1185">Reference proteome</keyword>
<evidence type="ECO:0000313" key="1">
    <source>
        <dbReference type="EMBL" id="CAG7642581.1"/>
    </source>
</evidence>
<dbReference type="Proteomes" id="UP001153328">
    <property type="component" value="Unassembled WGS sequence"/>
</dbReference>
<dbReference type="InterPro" id="IPR028994">
    <property type="entry name" value="Integrin_alpha_N"/>
</dbReference>
<dbReference type="SUPFAM" id="SSF82171">
    <property type="entry name" value="DPP6 N-terminal domain-like"/>
    <property type="match status" value="1"/>
</dbReference>
<sequence length="1107" mass="114671">MRPETAGGLSGPGGSHTSRRLAAFFDAARVPPRSTPAPVPCMRRPVLRTPCASPVLSRTGNGGIFVARSASRALRKGSATRGGLALALTCALAAPFLGPAVPASAETAPAAYDVVVPPSAAPQLLYERVGFAGTTGYERITPGSPASWIAYDGGASRESAVAPQFGIRGPDGTEWLATRENDTTMRLVDAASGASVAVTLPGGGYHPVAATGTPDGWTMLAVIVTGSKAAGYVYTYRLLAVHGTTVVSDTPVTGIPQGLTTGWTQTAESGGRMLVVHDAPDGRRDLILLDPLTGVADTVQGFVPNGRRYQLITTPDAIGWYEEGTLHLMSPADPRTETRTVTLPAELHADSTDSYQIALTGMSVLALSAYGSGWNDGRSAPLYSVPLAGGPATELLPDAGDLRASHDGGATVHGGPDGGSWAAYRVPPGGGAPTELFPLRKLTQVRYGLSLTQGVLGFMEGTPDSTGRLTTARRYQDEGVGAVPQPAGAPHAGVPIQDPPSTCDAQNHCTTGAVVGSLNSGAAYVRPGADGKDVVYADDYAQFGGIRLDSTGGHVVDASENFVVYDSGSNGKQYVLSPAFASVVLTRPIAPAALWGDTLWTASATKGRVDQTDLRSRSTAGPVARASVTTDAPCAIKEVQALATWLYWSCGPNGPAGVYDRAAGKSVAVPAGPALLGDGFVLRHPGGELQVTDSRTGATRTVAQLPAEPELAGGDRRVTWTVDKFRGQIAYVAPDAAIHLIPSGTVPSALSGQDQFDVPTSFEARMMQDWEISLMLSGPVASWKLQFRPAAGGAPVSTTTGGAERSEIATGWSGRDSAGHYLPVGRYAWTLTAPPASGIGPALVRTGTVDVHHGLALPHDYSDDGIGDLLGMTPTGRLDVRPGNGSGTVLPAPLGLQSSRWPTGSRYVAIGDLAGTGSNDLLVRSPAGVLTRYNGTTNFPNIATFGPHITIGAGWNIYNALTSPGDLTGDGRPDLVARDAAGVLWRYDGTATGTLASRVRICAGWQGYNMLIGDPAGGLLARDTAGVLWRYSPDGKGGLLNRVRLGGGWQGYTSLTAPGDLTRDGRPDLLARDPAGVLWRYNGDGKGSYLTPRVRLGAGWQMYTTLL</sequence>